<dbReference type="EMBL" id="JAUSVL010000001">
    <property type="protein sequence ID" value="MDQ0288843.1"/>
    <property type="molecule type" value="Genomic_DNA"/>
</dbReference>
<dbReference type="Gene3D" id="2.60.120.260">
    <property type="entry name" value="Galactose-binding domain-like"/>
    <property type="match status" value="2"/>
</dbReference>
<reference evidence="3" key="1">
    <citation type="submission" date="2023-07" db="EMBL/GenBank/DDBJ databases">
        <title>Genomic Encyclopedia of Type Strains, Phase IV (KMG-IV): sequencing the most valuable type-strain genomes for metagenomic binning, comparative biology and taxonomic classification.</title>
        <authorList>
            <person name="Goeker M."/>
        </authorList>
    </citation>
    <scope>NUCLEOTIDE SEQUENCE</scope>
    <source>
        <strain evidence="3">DSM 24202</strain>
    </source>
</reference>
<name>A0AAE3VE61_9BACT</name>
<accession>A0AAE3VE61</accession>
<sequence>MYPRPTNHDGDSNMCIILAILILASGILHAQDFVSDALAARTRYQQQKPLVEAEWDAEKAKITDHKARGRLTGKYQTKLIAPIKDLYAKYPVECDWLLQDLPGTDWLAQNSETELIRQAIAKAAAEIGRSAEAVNAAELLAVAGKDGTDHAWLTLYCDYARERRRQRLAVLGDHAPLFAYIKRAPVTPSFFAYTEGQSDAQHERFFRPGSELCLLTITRDGSCSEETIIRDEQGMMRDPDVAFDASRILFSWKKSDRDDDYHLYEINLADRQVRQITHGLGVADFEGIYVPGDHIVFSSSRCVQTVDCWWTEVSNLYTCDLQGRYLRRLGFDQVHTVYPQLMDDGSVVYTRWDYNDRGQMFTQALFRMNTDGSAQTELYGNNSWFPTTPCHARQIPGTRKLLAVAMGHHTWQAGKLISIDPLKGRQEAEGITMLAPRAKAKAVRIDAYGQSGDLFRHPYPASENDVVTAFIPALLNTSRGAQNFGIYYVHTDGRREVLAWNAWRSGNHPVAVQPRAVPPTRPSLVDYRKQDGTFYLQDIYYGPGLTGVARGEVKSLRVVALDFRAAGIRSNSSHGPGGSALVCTPVAINNGSWDVKRVLGTTPVYEDGSAFFKVPARTPVFFQALDAQGQVVQTMRSWSTLQPNEVFACIGCHENKNESMLPTRPRSIAGGKGPQALTPFSPEPRGFSYLKDIQPIWDKHCVSCHQAVTTQPPPRPTPSASYCYHGDTVNALCDDMLPDHSCDHSIRRMTWHPHRNRREWVQYDFPESRSIDKTRVYWFDDEPIKGACRPPTSWQLLYLDNADGQWRPVVTSEPFTVHKDRFNAVTFAAVTTRALRIDVQLQERFSSGVLEWQVAAPGEKYPDHTRIDLSATPIDDPQAGRRWTASYASLTRKGRSSKIVNWISSQSAPPMLPPRSGGSTQSNLLTLLRAGHRGVTLSARELETIALWIDLAVPFCGDYREANLWNDQEMAKYNHYERKRHRLAALERTHLEAFIRRQTGATYRLPTGYSNLAVNPYAKSDPKTFPQASSNSCCRNDDAFHPANAIDGRSENKGHGHAFPSWGPEQIADPWLKIDFGEEVEIDCVDIWLRADFPHDDTWSAAVIECSDGSTLPIAFSKTADRQSFPFPARRLTWLRLRDFTPSVPKAWRAISEIEAWGRRLQDSRNTANTNPPATSAPAGAH</sequence>
<organism evidence="3 4">
    <name type="scientific">Oligosphaera ethanolica</name>
    <dbReference type="NCBI Taxonomy" id="760260"/>
    <lineage>
        <taxon>Bacteria</taxon>
        <taxon>Pseudomonadati</taxon>
        <taxon>Lentisphaerota</taxon>
        <taxon>Oligosphaeria</taxon>
        <taxon>Oligosphaerales</taxon>
        <taxon>Oligosphaeraceae</taxon>
        <taxon>Oligosphaera</taxon>
    </lineage>
</organism>
<dbReference type="Gene3D" id="2.120.10.30">
    <property type="entry name" value="TolB, C-terminal domain"/>
    <property type="match status" value="1"/>
</dbReference>
<evidence type="ECO:0000256" key="1">
    <source>
        <dbReference type="SAM" id="MobiDB-lite"/>
    </source>
</evidence>
<gene>
    <name evidence="3" type="ORF">J3R75_000950</name>
</gene>
<evidence type="ECO:0000313" key="4">
    <source>
        <dbReference type="Proteomes" id="UP001238163"/>
    </source>
</evidence>
<dbReference type="AlphaFoldDB" id="A0AAE3VE61"/>
<evidence type="ECO:0000313" key="3">
    <source>
        <dbReference type="EMBL" id="MDQ0288843.1"/>
    </source>
</evidence>
<dbReference type="SUPFAM" id="SSF49785">
    <property type="entry name" value="Galactose-binding domain-like"/>
    <property type="match status" value="1"/>
</dbReference>
<evidence type="ECO:0000259" key="2">
    <source>
        <dbReference type="Pfam" id="PF18582"/>
    </source>
</evidence>
<dbReference type="InterPro" id="IPR008979">
    <property type="entry name" value="Galactose-bd-like_sf"/>
</dbReference>
<dbReference type="SUPFAM" id="SSF69304">
    <property type="entry name" value="Tricorn protease N-terminal domain"/>
    <property type="match status" value="1"/>
</dbReference>
<feature type="region of interest" description="Disordered" evidence="1">
    <location>
        <begin position="1163"/>
        <end position="1182"/>
    </location>
</feature>
<feature type="domain" description="Hydrazine synthase alpha subunit middle" evidence="2">
    <location>
        <begin position="551"/>
        <end position="654"/>
    </location>
</feature>
<dbReference type="Proteomes" id="UP001238163">
    <property type="component" value="Unassembled WGS sequence"/>
</dbReference>
<keyword evidence="4" id="KW-1185">Reference proteome</keyword>
<comment type="caution">
    <text evidence="3">The sequence shown here is derived from an EMBL/GenBank/DDBJ whole genome shotgun (WGS) entry which is preliminary data.</text>
</comment>
<protein>
    <submittedName>
        <fullName evidence="3">Cytochrome c553</fullName>
    </submittedName>
</protein>
<dbReference type="Pfam" id="PF18582">
    <property type="entry name" value="HZS_alpha"/>
    <property type="match status" value="1"/>
</dbReference>
<dbReference type="InterPro" id="IPR011042">
    <property type="entry name" value="6-blade_b-propeller_TolB-like"/>
</dbReference>
<proteinExistence type="predicted"/>
<dbReference type="RefSeq" id="WP_307260177.1">
    <property type="nucleotide sequence ID" value="NZ_JAUSVL010000001.1"/>
</dbReference>
<dbReference type="InterPro" id="IPR040698">
    <property type="entry name" value="HZS_alpha_mid"/>
</dbReference>
<feature type="compositionally biased region" description="Low complexity" evidence="1">
    <location>
        <begin position="1166"/>
        <end position="1182"/>
    </location>
</feature>